<dbReference type="InterPro" id="IPR011992">
    <property type="entry name" value="EF-hand-dom_pair"/>
</dbReference>
<sequence>MATARASKGRFVVSKNVRKLGVDLTKTGAHVLAVFVTAENIMSKFRWLGLAAALASKPAFAQTNLPSELTDGMYITLAEIRSNSMDAFEVFAGPQGGPISKQQFLSPGFPKTFWKTSLSGPFWRLFTAMDANGDGQVALSEWRSRTERDLQFADGNGDGRVTLKELANARKSMSFGESLGLMF</sequence>
<keyword evidence="3" id="KW-1185">Reference proteome</keyword>
<dbReference type="RefSeq" id="WP_353984433.1">
    <property type="nucleotide sequence ID" value="NZ_JBEWLY010000016.1"/>
</dbReference>
<name>A0ABV2D2B2_9SPHN</name>
<evidence type="ECO:0000259" key="1">
    <source>
        <dbReference type="Pfam" id="PF13202"/>
    </source>
</evidence>
<feature type="domain" description="EF-hand" evidence="1">
    <location>
        <begin position="125"/>
        <end position="143"/>
    </location>
</feature>
<accession>A0ABV2D2B2</accession>
<proteinExistence type="predicted"/>
<dbReference type="EMBL" id="JBEWLY010000016">
    <property type="protein sequence ID" value="MET1755938.1"/>
    <property type="molecule type" value="Genomic_DNA"/>
</dbReference>
<comment type="caution">
    <text evidence="2">The sequence shown here is derived from an EMBL/GenBank/DDBJ whole genome shotgun (WGS) entry which is preliminary data.</text>
</comment>
<dbReference type="InterPro" id="IPR018247">
    <property type="entry name" value="EF_Hand_1_Ca_BS"/>
</dbReference>
<evidence type="ECO:0000313" key="3">
    <source>
        <dbReference type="Proteomes" id="UP001548713"/>
    </source>
</evidence>
<dbReference type="Gene3D" id="1.10.238.10">
    <property type="entry name" value="EF-hand"/>
    <property type="match status" value="1"/>
</dbReference>
<gene>
    <name evidence="2" type="ORF">ABVV53_10780</name>
</gene>
<protein>
    <recommendedName>
        <fullName evidence="1">EF-hand domain-containing protein</fullName>
    </recommendedName>
</protein>
<dbReference type="Pfam" id="PF13202">
    <property type="entry name" value="EF-hand_5"/>
    <property type="match status" value="2"/>
</dbReference>
<dbReference type="PROSITE" id="PS00018">
    <property type="entry name" value="EF_HAND_1"/>
    <property type="match status" value="1"/>
</dbReference>
<dbReference type="InterPro" id="IPR002048">
    <property type="entry name" value="EF_hand_dom"/>
</dbReference>
<feature type="domain" description="EF-hand" evidence="1">
    <location>
        <begin position="149"/>
        <end position="167"/>
    </location>
</feature>
<organism evidence="2 3">
    <name type="scientific">Novosphingobium kalidii</name>
    <dbReference type="NCBI Taxonomy" id="3230299"/>
    <lineage>
        <taxon>Bacteria</taxon>
        <taxon>Pseudomonadati</taxon>
        <taxon>Pseudomonadota</taxon>
        <taxon>Alphaproteobacteria</taxon>
        <taxon>Sphingomonadales</taxon>
        <taxon>Sphingomonadaceae</taxon>
        <taxon>Novosphingobium</taxon>
    </lineage>
</organism>
<evidence type="ECO:0000313" key="2">
    <source>
        <dbReference type="EMBL" id="MET1755938.1"/>
    </source>
</evidence>
<dbReference type="SUPFAM" id="SSF47473">
    <property type="entry name" value="EF-hand"/>
    <property type="match status" value="1"/>
</dbReference>
<reference evidence="2 3" key="1">
    <citation type="submission" date="2024-07" db="EMBL/GenBank/DDBJ databases">
        <title>Novosphingobium kalidii RD2P27.</title>
        <authorList>
            <person name="Sun J.-Q."/>
        </authorList>
    </citation>
    <scope>NUCLEOTIDE SEQUENCE [LARGE SCALE GENOMIC DNA]</scope>
    <source>
        <strain evidence="2 3">RD2P27</strain>
    </source>
</reference>
<dbReference type="Proteomes" id="UP001548713">
    <property type="component" value="Unassembled WGS sequence"/>
</dbReference>